<feature type="transmembrane region" description="Helical" evidence="2">
    <location>
        <begin position="184"/>
        <end position="203"/>
    </location>
</feature>
<feature type="region of interest" description="Disordered" evidence="1">
    <location>
        <begin position="215"/>
        <end position="239"/>
    </location>
</feature>
<evidence type="ECO:0000256" key="2">
    <source>
        <dbReference type="SAM" id="Phobius"/>
    </source>
</evidence>
<dbReference type="RefSeq" id="WP_091178377.1">
    <property type="nucleotide sequence ID" value="NZ_FOFA01000002.1"/>
</dbReference>
<keyword evidence="4" id="KW-1185">Reference proteome</keyword>
<evidence type="ECO:0000256" key="1">
    <source>
        <dbReference type="SAM" id="MobiDB-lite"/>
    </source>
</evidence>
<organism evidence="3 4">
    <name type="scientific">Microlunatus flavus</name>
    <dbReference type="NCBI Taxonomy" id="1036181"/>
    <lineage>
        <taxon>Bacteria</taxon>
        <taxon>Bacillati</taxon>
        <taxon>Actinomycetota</taxon>
        <taxon>Actinomycetes</taxon>
        <taxon>Propionibacteriales</taxon>
        <taxon>Propionibacteriaceae</taxon>
        <taxon>Microlunatus</taxon>
    </lineage>
</organism>
<evidence type="ECO:0000313" key="3">
    <source>
        <dbReference type="EMBL" id="SEQ12526.1"/>
    </source>
</evidence>
<name>A0A1H9DGC0_9ACTN</name>
<accession>A0A1H9DGC0</accession>
<evidence type="ECO:0000313" key="4">
    <source>
        <dbReference type="Proteomes" id="UP000198504"/>
    </source>
</evidence>
<keyword evidence="2" id="KW-1133">Transmembrane helix</keyword>
<keyword evidence="2" id="KW-0812">Transmembrane</keyword>
<evidence type="ECO:0008006" key="5">
    <source>
        <dbReference type="Google" id="ProtNLM"/>
    </source>
</evidence>
<proteinExistence type="predicted"/>
<dbReference type="AlphaFoldDB" id="A0A1H9DGC0"/>
<dbReference type="OrthoDB" id="5179260at2"/>
<dbReference type="STRING" id="1036181.SAMN05421756_102533"/>
<gene>
    <name evidence="3" type="ORF">SAMN05421756_102533</name>
</gene>
<feature type="transmembrane region" description="Helical" evidence="2">
    <location>
        <begin position="14"/>
        <end position="33"/>
    </location>
</feature>
<reference evidence="4" key="1">
    <citation type="submission" date="2016-10" db="EMBL/GenBank/DDBJ databases">
        <authorList>
            <person name="Varghese N."/>
            <person name="Submissions S."/>
        </authorList>
    </citation>
    <scope>NUCLEOTIDE SEQUENCE [LARGE SCALE GENOMIC DNA]</scope>
    <source>
        <strain evidence="4">CGMCC 4.6856</strain>
    </source>
</reference>
<dbReference type="Proteomes" id="UP000198504">
    <property type="component" value="Unassembled WGS sequence"/>
</dbReference>
<protein>
    <recommendedName>
        <fullName evidence="5">Capsular polysaccharide biosynthesis protein</fullName>
    </recommendedName>
</protein>
<keyword evidence="2" id="KW-0472">Membrane</keyword>
<sequence>MTSRELVHVLVRRWYVLVAGGLLTLVALGGVFVRPGVYWAQMELVLVAPAEPYYPNTVADAPHSLAPLAALVVSDFNGPRPPLLTSYATTTLFGLGVRDGVQVRLPNQGSQFQPLFTAPTLDVQVVGSSEQEVTVRAEQVRGQVQELLQRRQALAGVADRNRVRAISSPEALDVQHMTGSRTRALAATGLVGALATGLLAWSWDRLVARRRRRGAEADLDGEAGPVVATDHQGTQVSSL</sequence>
<dbReference type="EMBL" id="FOFA01000002">
    <property type="protein sequence ID" value="SEQ12526.1"/>
    <property type="molecule type" value="Genomic_DNA"/>
</dbReference>